<reference evidence="2 3" key="1">
    <citation type="submission" date="2019-10" db="EMBL/GenBank/DDBJ databases">
        <title>Genomic and transcriptomic insights into the perfect genentic adaptation of a filamentous nitrogen-fixing cyanobacterium to rice fields.</title>
        <authorList>
            <person name="Chen Z."/>
        </authorList>
    </citation>
    <scope>NUCLEOTIDE SEQUENCE [LARGE SCALE GENOMIC DNA]</scope>
    <source>
        <strain evidence="2">CCNUC1</strain>
    </source>
</reference>
<keyword evidence="3" id="KW-1185">Reference proteome</keyword>
<sequence length="301" mass="31655">MKMTFQKLLIGASMAIGVSALATAPAHALSFEFNNTKEINTYTGGSSATFIKGDAQGGTDAAIKALTDNDPTSNVELWSSDENPTSNVGFTTTVDGKSVTVSSITKDDWKIFGSQWLDGFLQAHSTRGITVNGDKVTVGSTTISKAGLLSSLLSTGLPSSGDPNIGTFAYDASTSQLTLDIIGHKDLKPRLDIKLQNRYATGNSVWDGMLTGAALQMTSIQASEIAKVTVGTGNDVQTYFAYSFDAIATGITASDDKESYSGKYTWSQKLPTAVPEPSVMLGLLGVAGVFASQRKFKKASI</sequence>
<dbReference type="InterPro" id="IPR013424">
    <property type="entry name" value="Ice-binding_C"/>
</dbReference>
<feature type="chain" id="PRO_5024975556" evidence="1">
    <location>
        <begin position="29"/>
        <end position="301"/>
    </location>
</feature>
<dbReference type="EMBL" id="CP045226">
    <property type="protein sequence ID" value="QFS45689.1"/>
    <property type="molecule type" value="Genomic_DNA"/>
</dbReference>
<dbReference type="Proteomes" id="UP000326678">
    <property type="component" value="Chromosome Gxm1"/>
</dbReference>
<dbReference type="NCBIfam" id="TIGR02595">
    <property type="entry name" value="PEP_CTERM"/>
    <property type="match status" value="1"/>
</dbReference>
<dbReference type="KEGG" id="nsh:GXM_03166"/>
<accession>A0A5P8W0Y9</accession>
<evidence type="ECO:0000313" key="3">
    <source>
        <dbReference type="Proteomes" id="UP000326678"/>
    </source>
</evidence>
<protein>
    <submittedName>
        <fullName evidence="2">PEP-CTERM sorting domain-containing protein</fullName>
    </submittedName>
</protein>
<dbReference type="AlphaFoldDB" id="A0A5P8W0Y9"/>
<proteinExistence type="predicted"/>
<keyword evidence="1" id="KW-0732">Signal</keyword>
<evidence type="ECO:0000256" key="1">
    <source>
        <dbReference type="SAM" id="SignalP"/>
    </source>
</evidence>
<organism evidence="2 3">
    <name type="scientific">Nostoc sphaeroides CCNUC1</name>
    <dbReference type="NCBI Taxonomy" id="2653204"/>
    <lineage>
        <taxon>Bacteria</taxon>
        <taxon>Bacillati</taxon>
        <taxon>Cyanobacteriota</taxon>
        <taxon>Cyanophyceae</taxon>
        <taxon>Nostocales</taxon>
        <taxon>Nostocaceae</taxon>
        <taxon>Nostoc</taxon>
    </lineage>
</organism>
<name>A0A5P8W0Y9_9NOSO</name>
<feature type="signal peptide" evidence="1">
    <location>
        <begin position="1"/>
        <end position="28"/>
    </location>
</feature>
<evidence type="ECO:0000313" key="2">
    <source>
        <dbReference type="EMBL" id="QFS45689.1"/>
    </source>
</evidence>
<gene>
    <name evidence="2" type="ORF">GXM_03166</name>
</gene>
<dbReference type="NCBIfam" id="NF038130">
    <property type="entry name" value="PEP_NF038130"/>
    <property type="match status" value="1"/>
</dbReference>